<dbReference type="PANTHER" id="PTHR37332">
    <property type="entry name" value="EXPRESSED PROTEIN"/>
    <property type="match status" value="1"/>
</dbReference>
<protein>
    <submittedName>
        <fullName evidence="3">Uncharacterized protein</fullName>
    </submittedName>
</protein>
<keyword evidence="2" id="KW-0812">Transmembrane</keyword>
<feature type="region of interest" description="Disordered" evidence="1">
    <location>
        <begin position="348"/>
        <end position="394"/>
    </location>
</feature>
<proteinExistence type="predicted"/>
<feature type="compositionally biased region" description="Low complexity" evidence="1">
    <location>
        <begin position="425"/>
        <end position="453"/>
    </location>
</feature>
<name>A0A0L6UBR0_9BASI</name>
<feature type="region of interest" description="Disordered" evidence="1">
    <location>
        <begin position="176"/>
        <end position="195"/>
    </location>
</feature>
<feature type="region of interest" description="Disordered" evidence="1">
    <location>
        <begin position="411"/>
        <end position="453"/>
    </location>
</feature>
<dbReference type="OrthoDB" id="14339at2759"/>
<dbReference type="Proteomes" id="UP000037035">
    <property type="component" value="Unassembled WGS sequence"/>
</dbReference>
<feature type="compositionally biased region" description="Polar residues" evidence="1">
    <location>
        <begin position="348"/>
        <end position="360"/>
    </location>
</feature>
<evidence type="ECO:0000313" key="4">
    <source>
        <dbReference type="Proteomes" id="UP000037035"/>
    </source>
</evidence>
<keyword evidence="4" id="KW-1185">Reference proteome</keyword>
<evidence type="ECO:0000256" key="2">
    <source>
        <dbReference type="SAM" id="Phobius"/>
    </source>
</evidence>
<organism evidence="3 4">
    <name type="scientific">Puccinia sorghi</name>
    <dbReference type="NCBI Taxonomy" id="27349"/>
    <lineage>
        <taxon>Eukaryota</taxon>
        <taxon>Fungi</taxon>
        <taxon>Dikarya</taxon>
        <taxon>Basidiomycota</taxon>
        <taxon>Pucciniomycotina</taxon>
        <taxon>Pucciniomycetes</taxon>
        <taxon>Pucciniales</taxon>
        <taxon>Pucciniaceae</taxon>
        <taxon>Puccinia</taxon>
    </lineage>
</organism>
<keyword evidence="2" id="KW-1133">Transmembrane helix</keyword>
<evidence type="ECO:0000256" key="1">
    <source>
        <dbReference type="SAM" id="MobiDB-lite"/>
    </source>
</evidence>
<keyword evidence="2" id="KW-0472">Membrane</keyword>
<feature type="region of interest" description="Disordered" evidence="1">
    <location>
        <begin position="677"/>
        <end position="711"/>
    </location>
</feature>
<feature type="region of interest" description="Disordered" evidence="1">
    <location>
        <begin position="770"/>
        <end position="798"/>
    </location>
</feature>
<feature type="compositionally biased region" description="Low complexity" evidence="1">
    <location>
        <begin position="373"/>
        <end position="394"/>
    </location>
</feature>
<comment type="caution">
    <text evidence="3">The sequence shown here is derived from an EMBL/GenBank/DDBJ whole genome shotgun (WGS) entry which is preliminary data.</text>
</comment>
<accession>A0A0L6UBR0</accession>
<sequence>MSTNVLRRNVIRTKDGEEEKRMPLALNTAGKNGTSRRIRNTILAIVYSAALNHFLLPQRDADGQPMTSEDLPVGLPSLPLRHSSLLTLLPHMIYESILIGSLSHSSLSSFGACLHLLKFPLLSTVYRYFKIDFTSGICHSLAFDLVNYLGQFLIFYLLSTKPVPLRTSLRRRIEGGTEPLLNPEEGGPELDGDVREQAEQEREVLRAGRKMQNLMVMSLLTWLLISLLDGLVSFVLERSLSARIEEDVQEYLAKLKLDQYFLLKPSDTTGLAEILREFPAKDRPMIDHQLLAPLVNLPYFFSSASLISLPSDLILLDRLPMLSLRTKTLWLLGLKIEQEPQLKEMAESNIQKKMSSLSSRSIRHKPSAILSGSTSNPSSHQHHSSVSSSTQLLNSNTPTYARSIAEEDGSMLCEPTSNTTLNHPSATTPPSNSNSSTNNISNSASSTSTSSTTTTNTVESLLALAHKRITTLVYIKKVHEGKVHWFNTILLSRPELEKWFDHQRMMTRTTKFAILGLSLSSLLDINNLQDFLKAMVNLLQEFESIPNDNFKPKITGLSKGIFKQSSKSARKSAGGTDYSITLQDAGDPSFIYTPNIPFDLDYFEVWITLSDMLVEVYQKMIKFITTSMPGTGTGAATTTTTTTTATTATTVGSSSSTSPVIGNPVVPASLAGPLPPALASGGQVQPSVESAGPQTAASIQVPPPPPTRSSSNYSIVSVHQTFLNHHHIDLISRIDSKLKKLIVILTKEIDAMARAAIRDELANLDPMLLSSSPSPSANPNPPATAAVSPDFSPNVEWD</sequence>
<feature type="compositionally biased region" description="Polar residues" evidence="1">
    <location>
        <begin position="415"/>
        <end position="424"/>
    </location>
</feature>
<feature type="compositionally biased region" description="Low complexity" evidence="1">
    <location>
        <begin position="176"/>
        <end position="185"/>
    </location>
</feature>
<gene>
    <name evidence="3" type="ORF">VP01_768g5</name>
</gene>
<reference evidence="3 4" key="1">
    <citation type="submission" date="2015-08" db="EMBL/GenBank/DDBJ databases">
        <title>Next Generation Sequencing and Analysis of the Genome of Puccinia sorghi L Schw, the Causal Agent of Maize Common Rust.</title>
        <authorList>
            <person name="Rochi L."/>
            <person name="Burguener G."/>
            <person name="Darino M."/>
            <person name="Turjanski A."/>
            <person name="Kreff E."/>
            <person name="Dieguez M.J."/>
            <person name="Sacco F."/>
        </authorList>
    </citation>
    <scope>NUCLEOTIDE SEQUENCE [LARGE SCALE GENOMIC DNA]</scope>
    <source>
        <strain evidence="3 4">RO10H11247</strain>
    </source>
</reference>
<dbReference type="PANTHER" id="PTHR37332:SF1">
    <property type="entry name" value="ELMO DOMAIN-CONTAINING PROTEIN"/>
    <property type="match status" value="1"/>
</dbReference>
<dbReference type="AlphaFoldDB" id="A0A0L6UBR0"/>
<feature type="compositionally biased region" description="Polar residues" evidence="1">
    <location>
        <begin position="683"/>
        <end position="698"/>
    </location>
</feature>
<feature type="transmembrane region" description="Helical" evidence="2">
    <location>
        <begin position="214"/>
        <end position="236"/>
    </location>
</feature>
<dbReference type="VEuPathDB" id="FungiDB:VP01_768g5"/>
<dbReference type="EMBL" id="LAVV01013149">
    <property type="protein sequence ID" value="KNZ45941.1"/>
    <property type="molecule type" value="Genomic_DNA"/>
</dbReference>
<evidence type="ECO:0000313" key="3">
    <source>
        <dbReference type="EMBL" id="KNZ45941.1"/>
    </source>
</evidence>